<protein>
    <submittedName>
        <fullName evidence="1">NYN domain-containing protein</fullName>
    </submittedName>
</protein>
<dbReference type="Proteomes" id="UP000616151">
    <property type="component" value="Unassembled WGS sequence"/>
</dbReference>
<accession>A0ACC5QWU7</accession>
<evidence type="ECO:0000313" key="2">
    <source>
        <dbReference type="Proteomes" id="UP000616151"/>
    </source>
</evidence>
<gene>
    <name evidence="1" type="ORF">JHL16_00550</name>
</gene>
<sequence length="218" mass="25068">MLKAAFYYDGFNFYHAIKDLGEPYLKWCNLWELGERLIPKQTEQLVKVVFCTAFYPGDERKKWRHQQYLNALENVGVTTVKGHYVHEEASCDKCGKSWKKPTEKETDINVALQLMMDAQDGVFEKAYLVTADSGQAATARAFKDRFPQKQLVTVAPPGRNFSVHIARYTDGNRLAITKDHLDWAVLPAIVMSGTKPAGRRPREYDPPEWWISPKDRQV</sequence>
<organism evidence="1 2">
    <name type="scientific">Taklimakanibacter albus</name>
    <dbReference type="NCBI Taxonomy" id="2800327"/>
    <lineage>
        <taxon>Bacteria</taxon>
        <taxon>Pseudomonadati</taxon>
        <taxon>Pseudomonadota</taxon>
        <taxon>Alphaproteobacteria</taxon>
        <taxon>Hyphomicrobiales</taxon>
        <taxon>Aestuariivirgaceae</taxon>
        <taxon>Taklimakanibacter</taxon>
    </lineage>
</organism>
<keyword evidence="2" id="KW-1185">Reference proteome</keyword>
<name>A0ACC5QWU7_9HYPH</name>
<proteinExistence type="predicted"/>
<comment type="caution">
    <text evidence="1">The sequence shown here is derived from an EMBL/GenBank/DDBJ whole genome shotgun (WGS) entry which is preliminary data.</text>
</comment>
<dbReference type="EMBL" id="JAENHL010000003">
    <property type="protein sequence ID" value="MBK1864827.1"/>
    <property type="molecule type" value="Genomic_DNA"/>
</dbReference>
<reference evidence="1" key="1">
    <citation type="submission" date="2021-01" db="EMBL/GenBank/DDBJ databases">
        <authorList>
            <person name="Sun Q."/>
        </authorList>
    </citation>
    <scope>NUCLEOTIDE SEQUENCE</scope>
    <source>
        <strain evidence="1">YIM B02566</strain>
    </source>
</reference>
<evidence type="ECO:0000313" key="1">
    <source>
        <dbReference type="EMBL" id="MBK1864827.1"/>
    </source>
</evidence>